<keyword evidence="4 10" id="KW-0732">Signal</keyword>
<feature type="signal peptide" evidence="10">
    <location>
        <begin position="1"/>
        <end position="22"/>
    </location>
</feature>
<dbReference type="EC" id="3.2.1.8" evidence="9"/>
<dbReference type="HOGENOM" id="CLU_023988_0_0_10"/>
<evidence type="ECO:0000256" key="2">
    <source>
        <dbReference type="ARBA" id="ARBA00007495"/>
    </source>
</evidence>
<dbReference type="InterPro" id="IPR017853">
    <property type="entry name" value="GH"/>
</dbReference>
<evidence type="ECO:0000256" key="7">
    <source>
        <dbReference type="ARBA" id="ARBA00023295"/>
    </source>
</evidence>
<dbReference type="PRINTS" id="PR00134">
    <property type="entry name" value="GLHYDRLASE10"/>
</dbReference>
<evidence type="ECO:0000256" key="3">
    <source>
        <dbReference type="ARBA" id="ARBA00022651"/>
    </source>
</evidence>
<evidence type="ECO:0000256" key="1">
    <source>
        <dbReference type="ARBA" id="ARBA00000681"/>
    </source>
</evidence>
<comment type="catalytic activity">
    <reaction evidence="1 9">
        <text>Endohydrolysis of (1-&gt;4)-beta-D-xylosidic linkages in xylans.</text>
        <dbReference type="EC" id="3.2.1.8"/>
    </reaction>
</comment>
<dbReference type="Proteomes" id="UP000003167">
    <property type="component" value="Unassembled WGS sequence"/>
</dbReference>
<dbReference type="SUPFAM" id="SSF51445">
    <property type="entry name" value="(Trans)glycosidases"/>
    <property type="match status" value="1"/>
</dbReference>
<dbReference type="Gene3D" id="3.20.20.80">
    <property type="entry name" value="Glycosidases"/>
    <property type="match status" value="2"/>
</dbReference>
<evidence type="ECO:0000256" key="4">
    <source>
        <dbReference type="ARBA" id="ARBA00022729"/>
    </source>
</evidence>
<proteinExistence type="inferred from homology"/>
<dbReference type="PATRIC" id="fig|999422.3.peg.637"/>
<dbReference type="EMBL" id="AGEK01000016">
    <property type="protein sequence ID" value="EHO73033.1"/>
    <property type="molecule type" value="Genomic_DNA"/>
</dbReference>
<keyword evidence="3" id="KW-0858">Xylan degradation</keyword>
<evidence type="ECO:0000256" key="6">
    <source>
        <dbReference type="ARBA" id="ARBA00023277"/>
    </source>
</evidence>
<dbReference type="GO" id="GO:0045493">
    <property type="term" value="P:xylan catabolic process"/>
    <property type="evidence" value="ECO:0007669"/>
    <property type="project" value="UniProtKB-KW"/>
</dbReference>
<dbReference type="STRING" id="999422.HMPREF9944_00626"/>
<evidence type="ECO:0000256" key="8">
    <source>
        <dbReference type="ARBA" id="ARBA00023326"/>
    </source>
</evidence>
<dbReference type="AlphaFoldDB" id="H1HKD2"/>
<dbReference type="PROSITE" id="PS51257">
    <property type="entry name" value="PROKAR_LIPOPROTEIN"/>
    <property type="match status" value="1"/>
</dbReference>
<evidence type="ECO:0000259" key="11">
    <source>
        <dbReference type="SMART" id="SM00633"/>
    </source>
</evidence>
<reference evidence="12 13" key="1">
    <citation type="submission" date="2011-12" db="EMBL/GenBank/DDBJ databases">
        <title>The Genome Sequence of Prevotella maculosa OT 289.</title>
        <authorList>
            <consortium name="The Broad Institute Genome Sequencing Platform"/>
            <person name="Earl A."/>
            <person name="Ward D."/>
            <person name="Feldgarden M."/>
            <person name="Gevers D."/>
            <person name="Izard J."/>
            <person name="Blanton J.M."/>
            <person name="Mathney J."/>
            <person name="Tanner A.C."/>
            <person name="Dewhirst F.E."/>
            <person name="Young S.K."/>
            <person name="Zeng Q."/>
            <person name="Gargeya S."/>
            <person name="Fitzgerald M."/>
            <person name="Haas B."/>
            <person name="Abouelleil A."/>
            <person name="Alvarado L."/>
            <person name="Arachchi H.M."/>
            <person name="Berlin A."/>
            <person name="Chapman S.B."/>
            <person name="Gearin G."/>
            <person name="Goldberg J."/>
            <person name="Griggs A."/>
            <person name="Gujja S."/>
            <person name="Hansen M."/>
            <person name="Heiman D."/>
            <person name="Howarth C."/>
            <person name="Larimer J."/>
            <person name="Lui A."/>
            <person name="MacDonald P.J.P."/>
            <person name="McCowen C."/>
            <person name="Montmayeur A."/>
            <person name="Murphy C."/>
            <person name="Neiman D."/>
            <person name="Pearson M."/>
            <person name="Priest M."/>
            <person name="Roberts A."/>
            <person name="Saif S."/>
            <person name="Shea T."/>
            <person name="Sisk P."/>
            <person name="Stolte C."/>
            <person name="Sykes S."/>
            <person name="Wortman J."/>
            <person name="Nusbaum C."/>
            <person name="Birren B."/>
        </authorList>
    </citation>
    <scope>NUCLEOTIDE SEQUENCE [LARGE SCALE GENOMIC DNA]</scope>
    <source>
        <strain evidence="12 13">OT 289</strain>
    </source>
</reference>
<feature type="domain" description="GH10" evidence="11">
    <location>
        <begin position="427"/>
        <end position="724"/>
    </location>
</feature>
<sequence>MKLRKLNIGLGTIALAVLASCAEDKFSTYTTDMPQDLADYQYLNDYEPLKNYIEQAKAAGKCNPDFKLGVALEATDFNKRELSYSLATSNFMELTTGNAMKYASCVKEDGSMDFSTVKEFVSNAKEAGLTVYGHTLAWHSQQNNKYLNKLIADKELPPASDNPGLVIKAGAPKANVWDAEIYYDLDAPLKAGKTYKLSLNVRATNAGKIDFWPGKKNGTDTQYGAGSIMLTNDAADHTLSFTPNADIERLRFCFGKVGGTIYFDNVVLKAQGDSKNLIVNSTFDGEDLSHWTKASWQDFTYMRGNVAAAASVDIETEVYKQTYTDGPFPFYNMGCTPPVVNGSIHFVPTGAWSQFFVATGIALTEGNYMLHLDLTASKAASGVQLTIQNGWGASAQSITLSVPVEAGHHDVKLSVPGIVGGNYDVILKPQTADATLDLKTVKVCSVKKANTVPLTDNEKKAILTTAMGTWIDKMMEAVDGYVTAWDVVNEPISGKDKDGDGWYDLQSAKRGTVSPDDAKNNFYWQDYLGDIDYVRTAVAAARRCFAAHNGDAAKLKLFINDYNLESDWDDNKKLKSLIHWIEEWEKDGKTRIDGIGSQMHVSFSADPNTQKKKEEHVVKMLQLMAKSGKLVKISELDMGYNDAAGQPIMTENLTEEQHKQMRDYYKFIVGQYFKIVPLAQQYGITQWCITDAPKSSSWRGGEPTGLWNANFLRKHTYAGFADGLRGE</sequence>
<name>H1HKD2_9BACT</name>
<dbReference type="Gene3D" id="2.60.120.260">
    <property type="entry name" value="Galactose-binding domain-like"/>
    <property type="match status" value="1"/>
</dbReference>
<feature type="chain" id="PRO_5003550439" description="Beta-xylanase" evidence="10">
    <location>
        <begin position="23"/>
        <end position="727"/>
    </location>
</feature>
<evidence type="ECO:0000256" key="10">
    <source>
        <dbReference type="SAM" id="SignalP"/>
    </source>
</evidence>
<keyword evidence="6 9" id="KW-0119">Carbohydrate metabolism</keyword>
<dbReference type="PANTHER" id="PTHR31490:SF88">
    <property type="entry name" value="BETA-XYLANASE"/>
    <property type="match status" value="1"/>
</dbReference>
<evidence type="ECO:0000313" key="13">
    <source>
        <dbReference type="Proteomes" id="UP000003167"/>
    </source>
</evidence>
<dbReference type="InterPro" id="IPR044846">
    <property type="entry name" value="GH10"/>
</dbReference>
<dbReference type="InterPro" id="IPR008979">
    <property type="entry name" value="Galactose-bd-like_sf"/>
</dbReference>
<accession>H1HKD2</accession>
<keyword evidence="8 9" id="KW-0624">Polysaccharide degradation</keyword>
<keyword evidence="13" id="KW-1185">Reference proteome</keyword>
<gene>
    <name evidence="12" type="ORF">HMPREF9944_00626</name>
</gene>
<keyword evidence="7 9" id="KW-0326">Glycosidase</keyword>
<dbReference type="SMART" id="SM00633">
    <property type="entry name" value="Glyco_10"/>
    <property type="match status" value="1"/>
</dbReference>
<keyword evidence="5 9" id="KW-0378">Hydrolase</keyword>
<evidence type="ECO:0000256" key="5">
    <source>
        <dbReference type="ARBA" id="ARBA00022801"/>
    </source>
</evidence>
<dbReference type="InterPro" id="IPR001000">
    <property type="entry name" value="GH10_dom"/>
</dbReference>
<comment type="similarity">
    <text evidence="2 9">Belongs to the glycosyl hydrolase 10 (cellulase F) family.</text>
</comment>
<dbReference type="PANTHER" id="PTHR31490">
    <property type="entry name" value="GLYCOSYL HYDROLASE"/>
    <property type="match status" value="1"/>
</dbReference>
<comment type="caution">
    <text evidence="12">The sequence shown here is derived from an EMBL/GenBank/DDBJ whole genome shotgun (WGS) entry which is preliminary data.</text>
</comment>
<organism evidence="12 13">
    <name type="scientific">Segatella maculosa OT 289</name>
    <dbReference type="NCBI Taxonomy" id="999422"/>
    <lineage>
        <taxon>Bacteria</taxon>
        <taxon>Pseudomonadati</taxon>
        <taxon>Bacteroidota</taxon>
        <taxon>Bacteroidia</taxon>
        <taxon>Bacteroidales</taxon>
        <taxon>Prevotellaceae</taxon>
        <taxon>Segatella</taxon>
    </lineage>
</organism>
<dbReference type="SUPFAM" id="SSF49785">
    <property type="entry name" value="Galactose-binding domain-like"/>
    <property type="match status" value="1"/>
</dbReference>
<dbReference type="RefSeq" id="WP_008564369.1">
    <property type="nucleotide sequence ID" value="NZ_JH594501.1"/>
</dbReference>
<evidence type="ECO:0000256" key="9">
    <source>
        <dbReference type="RuleBase" id="RU361174"/>
    </source>
</evidence>
<dbReference type="GO" id="GO:0031176">
    <property type="term" value="F:endo-1,4-beta-xylanase activity"/>
    <property type="evidence" value="ECO:0007669"/>
    <property type="project" value="UniProtKB-EC"/>
</dbReference>
<evidence type="ECO:0000313" key="12">
    <source>
        <dbReference type="EMBL" id="EHO73033.1"/>
    </source>
</evidence>
<dbReference type="Pfam" id="PF00331">
    <property type="entry name" value="Glyco_hydro_10"/>
    <property type="match status" value="2"/>
</dbReference>
<protein>
    <recommendedName>
        <fullName evidence="9">Beta-xylanase</fullName>
        <ecNumber evidence="9">3.2.1.8</ecNumber>
    </recommendedName>
</protein>